<dbReference type="Proteomes" id="UP000614334">
    <property type="component" value="Unassembled WGS sequence"/>
</dbReference>
<gene>
    <name evidence="2" type="ORF">RHS01_09798</name>
</gene>
<dbReference type="EMBL" id="JACYCF010000025">
    <property type="protein sequence ID" value="KAF8749756.1"/>
    <property type="molecule type" value="Genomic_DNA"/>
</dbReference>
<dbReference type="InterPro" id="IPR029058">
    <property type="entry name" value="AB_hydrolase_fold"/>
</dbReference>
<comment type="caution">
    <text evidence="2">The sequence shown here is derived from an EMBL/GenBank/DDBJ whole genome shotgun (WGS) entry which is preliminary data.</text>
</comment>
<evidence type="ECO:0000313" key="2">
    <source>
        <dbReference type="EMBL" id="KAF8749756.1"/>
    </source>
</evidence>
<name>A0A8H7I2Y7_9AGAM</name>
<evidence type="ECO:0000313" key="3">
    <source>
        <dbReference type="Proteomes" id="UP000614334"/>
    </source>
</evidence>
<sequence length="146" mass="15310">MISKHLAVTALFFGVVLGAPAQTRHSCSNVQLVHAAGTTENGLGLVGAPLAKALASAIPGTTSYAIPYNTGPKKLDEQILGPSIHPLLTPAHEKEARVLKMLLASATKVMSSAIRRERALGLTSRTETMEVTPSVDIATNFAKARV</sequence>
<accession>A0A8H7I2Y7</accession>
<dbReference type="AlphaFoldDB" id="A0A8H7I2Y7"/>
<keyword evidence="1" id="KW-0732">Signal</keyword>
<organism evidence="2 3">
    <name type="scientific">Rhizoctonia solani</name>
    <dbReference type="NCBI Taxonomy" id="456999"/>
    <lineage>
        <taxon>Eukaryota</taxon>
        <taxon>Fungi</taxon>
        <taxon>Dikarya</taxon>
        <taxon>Basidiomycota</taxon>
        <taxon>Agaricomycotina</taxon>
        <taxon>Agaricomycetes</taxon>
        <taxon>Cantharellales</taxon>
        <taxon>Ceratobasidiaceae</taxon>
        <taxon>Rhizoctonia</taxon>
    </lineage>
</organism>
<proteinExistence type="predicted"/>
<feature type="signal peptide" evidence="1">
    <location>
        <begin position="1"/>
        <end position="18"/>
    </location>
</feature>
<protein>
    <submittedName>
        <fullName evidence="2">Cutinase</fullName>
    </submittedName>
</protein>
<feature type="chain" id="PRO_5034248230" evidence="1">
    <location>
        <begin position="19"/>
        <end position="146"/>
    </location>
</feature>
<reference evidence="2" key="1">
    <citation type="submission" date="2020-09" db="EMBL/GenBank/DDBJ databases">
        <title>Comparative genome analyses of four rice-infecting Rhizoctonia solani isolates reveal extensive enrichment of homogalacturonan modification genes.</title>
        <authorList>
            <person name="Lee D.-Y."/>
            <person name="Jeon J."/>
            <person name="Kim K.-T."/>
            <person name="Cheong K."/>
            <person name="Song H."/>
            <person name="Choi G."/>
            <person name="Ko J."/>
            <person name="Opiyo S.O."/>
            <person name="Zuo S."/>
            <person name="Madhav S."/>
            <person name="Lee Y.-H."/>
            <person name="Wang G.-L."/>
        </authorList>
    </citation>
    <scope>NUCLEOTIDE SEQUENCE</scope>
    <source>
        <strain evidence="2">AG1-IA B2</strain>
    </source>
</reference>
<evidence type="ECO:0000256" key="1">
    <source>
        <dbReference type="SAM" id="SignalP"/>
    </source>
</evidence>
<dbReference type="Gene3D" id="3.40.50.1820">
    <property type="entry name" value="alpha/beta hydrolase"/>
    <property type="match status" value="1"/>
</dbReference>